<evidence type="ECO:0000313" key="7">
    <source>
        <dbReference type="EMBL" id="TCO10006.1"/>
    </source>
</evidence>
<evidence type="ECO:0000256" key="5">
    <source>
        <dbReference type="ARBA" id="ARBA00022691"/>
    </source>
</evidence>
<comment type="similarity">
    <text evidence="1 6">Belongs to the methyltransferase superfamily. PrmA family.</text>
</comment>
<evidence type="ECO:0000256" key="2">
    <source>
        <dbReference type="ARBA" id="ARBA00022490"/>
    </source>
</evidence>
<dbReference type="PANTHER" id="PTHR43648:SF1">
    <property type="entry name" value="ELECTRON TRANSFER FLAVOPROTEIN BETA SUBUNIT LYSINE METHYLTRANSFERASE"/>
    <property type="match status" value="1"/>
</dbReference>
<comment type="catalytic activity">
    <reaction evidence="6">
        <text>L-lysyl-[protein] + 3 S-adenosyl-L-methionine = N(6),N(6),N(6)-trimethyl-L-lysyl-[protein] + 3 S-adenosyl-L-homocysteine + 3 H(+)</text>
        <dbReference type="Rhea" id="RHEA:54192"/>
        <dbReference type="Rhea" id="RHEA-COMP:9752"/>
        <dbReference type="Rhea" id="RHEA-COMP:13826"/>
        <dbReference type="ChEBI" id="CHEBI:15378"/>
        <dbReference type="ChEBI" id="CHEBI:29969"/>
        <dbReference type="ChEBI" id="CHEBI:57856"/>
        <dbReference type="ChEBI" id="CHEBI:59789"/>
        <dbReference type="ChEBI" id="CHEBI:61961"/>
    </reaction>
</comment>
<protein>
    <recommendedName>
        <fullName evidence="6">Ribosomal protein L11 methyltransferase</fullName>
        <shortName evidence="6">L11 Mtase</shortName>
        <ecNumber evidence="6">2.1.1.-</ecNumber>
    </recommendedName>
</protein>
<feature type="binding site" evidence="6">
    <location>
        <position position="224"/>
    </location>
    <ligand>
        <name>S-adenosyl-L-methionine</name>
        <dbReference type="ChEBI" id="CHEBI:59789"/>
    </ligand>
</feature>
<keyword evidence="8" id="KW-1185">Reference proteome</keyword>
<evidence type="ECO:0000256" key="1">
    <source>
        <dbReference type="ARBA" id="ARBA00009741"/>
    </source>
</evidence>
<dbReference type="NCBIfam" id="NF001784">
    <property type="entry name" value="PRK00517.2-1"/>
    <property type="match status" value="1"/>
</dbReference>
<dbReference type="Gene3D" id="3.40.50.150">
    <property type="entry name" value="Vaccinia Virus protein VP39"/>
    <property type="match status" value="1"/>
</dbReference>
<evidence type="ECO:0000256" key="3">
    <source>
        <dbReference type="ARBA" id="ARBA00022603"/>
    </source>
</evidence>
<dbReference type="AlphaFoldDB" id="A0A4R2GND6"/>
<dbReference type="Pfam" id="PF06325">
    <property type="entry name" value="PrmA"/>
    <property type="match status" value="1"/>
</dbReference>
<comment type="subcellular location">
    <subcellularLocation>
        <location evidence="6">Cytoplasm</location>
    </subcellularLocation>
</comment>
<keyword evidence="7" id="KW-0687">Ribonucleoprotein</keyword>
<dbReference type="SUPFAM" id="SSF53335">
    <property type="entry name" value="S-adenosyl-L-methionine-dependent methyltransferases"/>
    <property type="match status" value="1"/>
</dbReference>
<evidence type="ECO:0000256" key="4">
    <source>
        <dbReference type="ARBA" id="ARBA00022679"/>
    </source>
</evidence>
<dbReference type="InterPro" id="IPR029063">
    <property type="entry name" value="SAM-dependent_MTases_sf"/>
</dbReference>
<dbReference type="EC" id="2.1.1.-" evidence="6"/>
<sequence>MAEEIWFAGAPPARRPGRALFWRSVFASPRTLACANGVAMIEGLQPHKATRIMRLVTDEGSARMTTEILGEIFDPVETAVSAFETDQGWLLEAYFAHPPDEAMIRDIIRPVVGDAADDAVFDDIREQDWVKASLDGLKPVRSGRILVYGSHDRAVVKANDVPLEIEAALAFGTGHHGTTSGCLDALVRLANRRRPQSILDVGTGTGILAIAAAKWLRVPVIAGDLDPTAIAVAAANAKANGVASLLTYYIAPGVENAHARGRTFELVFANILARPLRLMAVSLARAVAPGGNLVLSGLLARDVPGVLAAYRAQGFALAERRDREGWAALVLRRGGAAPRPVKPRSAKSCRQGR</sequence>
<dbReference type="GO" id="GO:0032259">
    <property type="term" value="P:methylation"/>
    <property type="evidence" value="ECO:0007669"/>
    <property type="project" value="UniProtKB-KW"/>
</dbReference>
<dbReference type="Proteomes" id="UP000294881">
    <property type="component" value="Unassembled WGS sequence"/>
</dbReference>
<feature type="binding site" evidence="6">
    <location>
        <position position="179"/>
    </location>
    <ligand>
        <name>S-adenosyl-L-methionine</name>
        <dbReference type="ChEBI" id="CHEBI:59789"/>
    </ligand>
</feature>
<keyword evidence="2 6" id="KW-0963">Cytoplasm</keyword>
<dbReference type="InterPro" id="IPR050078">
    <property type="entry name" value="Ribosomal_L11_MeTrfase_PrmA"/>
</dbReference>
<gene>
    <name evidence="6" type="primary">prmA</name>
    <name evidence="7" type="ORF">EV666_11640</name>
</gene>
<reference evidence="7 8" key="1">
    <citation type="submission" date="2019-03" db="EMBL/GenBank/DDBJ databases">
        <title>Genomic Encyclopedia of Type Strains, Phase IV (KMG-IV): sequencing the most valuable type-strain genomes for metagenomic binning, comparative biology and taxonomic classification.</title>
        <authorList>
            <person name="Goeker M."/>
        </authorList>
    </citation>
    <scope>NUCLEOTIDE SEQUENCE [LARGE SCALE GENOMIC DNA]</scope>
    <source>
        <strain evidence="7 8">DSM 22958</strain>
    </source>
</reference>
<comment type="function">
    <text evidence="6">Methylates ribosomal protein L11.</text>
</comment>
<organism evidence="7 8">
    <name type="scientific">Camelimonas lactis</name>
    <dbReference type="NCBI Taxonomy" id="659006"/>
    <lineage>
        <taxon>Bacteria</taxon>
        <taxon>Pseudomonadati</taxon>
        <taxon>Pseudomonadota</taxon>
        <taxon>Alphaproteobacteria</taxon>
        <taxon>Hyphomicrobiales</taxon>
        <taxon>Chelatococcaceae</taxon>
        <taxon>Camelimonas</taxon>
    </lineage>
</organism>
<keyword evidence="7" id="KW-0689">Ribosomal protein</keyword>
<dbReference type="EMBL" id="SLWL01000016">
    <property type="protein sequence ID" value="TCO10006.1"/>
    <property type="molecule type" value="Genomic_DNA"/>
</dbReference>
<comment type="caution">
    <text evidence="7">The sequence shown here is derived from an EMBL/GenBank/DDBJ whole genome shotgun (WGS) entry which is preliminary data.</text>
</comment>
<dbReference type="CDD" id="cd02440">
    <property type="entry name" value="AdoMet_MTases"/>
    <property type="match status" value="1"/>
</dbReference>
<keyword evidence="4 6" id="KW-0808">Transferase</keyword>
<dbReference type="InterPro" id="IPR004498">
    <property type="entry name" value="Ribosomal_PrmA_MeTrfase"/>
</dbReference>
<keyword evidence="3 6" id="KW-0489">Methyltransferase</keyword>
<dbReference type="GO" id="GO:0005737">
    <property type="term" value="C:cytoplasm"/>
    <property type="evidence" value="ECO:0007669"/>
    <property type="project" value="UniProtKB-SubCell"/>
</dbReference>
<dbReference type="GO" id="GO:0005840">
    <property type="term" value="C:ribosome"/>
    <property type="evidence" value="ECO:0007669"/>
    <property type="project" value="UniProtKB-KW"/>
</dbReference>
<name>A0A4R2GND6_9HYPH</name>
<proteinExistence type="inferred from homology"/>
<accession>A0A4R2GND6</accession>
<keyword evidence="5 6" id="KW-0949">S-adenosyl-L-methionine</keyword>
<evidence type="ECO:0000313" key="8">
    <source>
        <dbReference type="Proteomes" id="UP000294881"/>
    </source>
</evidence>
<feature type="binding site" evidence="6">
    <location>
        <position position="202"/>
    </location>
    <ligand>
        <name>S-adenosyl-L-methionine</name>
        <dbReference type="ChEBI" id="CHEBI:59789"/>
    </ligand>
</feature>
<dbReference type="PANTHER" id="PTHR43648">
    <property type="entry name" value="ELECTRON TRANSFER FLAVOPROTEIN BETA SUBUNIT LYSINE METHYLTRANSFERASE"/>
    <property type="match status" value="1"/>
</dbReference>
<evidence type="ECO:0000256" key="6">
    <source>
        <dbReference type="HAMAP-Rule" id="MF_00735"/>
    </source>
</evidence>
<dbReference type="GO" id="GO:0008276">
    <property type="term" value="F:protein methyltransferase activity"/>
    <property type="evidence" value="ECO:0007669"/>
    <property type="project" value="UniProtKB-UniRule"/>
</dbReference>
<feature type="binding site" evidence="6">
    <location>
        <position position="270"/>
    </location>
    <ligand>
        <name>S-adenosyl-L-methionine</name>
        <dbReference type="ChEBI" id="CHEBI:59789"/>
    </ligand>
</feature>
<dbReference type="HAMAP" id="MF_00735">
    <property type="entry name" value="Methyltr_PrmA"/>
    <property type="match status" value="1"/>
</dbReference>